<comment type="caution">
    <text evidence="2">The sequence shown here is derived from an EMBL/GenBank/DDBJ whole genome shotgun (WGS) entry which is preliminary data.</text>
</comment>
<evidence type="ECO:0000313" key="2">
    <source>
        <dbReference type="EMBL" id="GAA2133474.1"/>
    </source>
</evidence>
<feature type="transmembrane region" description="Helical" evidence="1">
    <location>
        <begin position="104"/>
        <end position="123"/>
    </location>
</feature>
<feature type="transmembrane region" description="Helical" evidence="1">
    <location>
        <begin position="153"/>
        <end position="175"/>
    </location>
</feature>
<reference evidence="2 3" key="1">
    <citation type="journal article" date="2019" name="Int. J. Syst. Evol. Microbiol.">
        <title>The Global Catalogue of Microorganisms (GCM) 10K type strain sequencing project: providing services to taxonomists for standard genome sequencing and annotation.</title>
        <authorList>
            <consortium name="The Broad Institute Genomics Platform"/>
            <consortium name="The Broad Institute Genome Sequencing Center for Infectious Disease"/>
            <person name="Wu L."/>
            <person name="Ma J."/>
        </authorList>
    </citation>
    <scope>NUCLEOTIDE SEQUENCE [LARGE SCALE GENOMIC DNA]</scope>
    <source>
        <strain evidence="2 3">JCM 16021</strain>
    </source>
</reference>
<gene>
    <name evidence="2" type="ORF">GCM10009843_38950</name>
</gene>
<sequence>MSTIASPAQQHSRTATPEVPRPVRSLAVRRAFLVAAPVLAGLFLIVGAVADPASGIAGQRMHEIYTANPEALQFKSLGYKWAYAFWILPSLMAVPYVRRKGAAIATLAGFVGFGGLSTMPGLLSSDWFESAVGQLYGVDAIEKVFGHMEDTMWGVPVFLMPGIIGLAFGLPLIMAALWRAGFARWWGFAASVAAFAVFMVSEATVWGATASAVILTVVAVALAKATKAADVEV</sequence>
<dbReference type="Proteomes" id="UP001500575">
    <property type="component" value="Unassembled WGS sequence"/>
</dbReference>
<accession>A0ABN2YY64</accession>
<dbReference type="EMBL" id="BAAAQQ010000014">
    <property type="protein sequence ID" value="GAA2133474.1"/>
    <property type="molecule type" value="Genomic_DNA"/>
</dbReference>
<keyword evidence="1" id="KW-1133">Transmembrane helix</keyword>
<feature type="transmembrane region" description="Helical" evidence="1">
    <location>
        <begin position="81"/>
        <end position="97"/>
    </location>
</feature>
<feature type="transmembrane region" description="Helical" evidence="1">
    <location>
        <begin position="182"/>
        <end position="199"/>
    </location>
</feature>
<protein>
    <submittedName>
        <fullName evidence="2">Uncharacterized protein</fullName>
    </submittedName>
</protein>
<feature type="transmembrane region" description="Helical" evidence="1">
    <location>
        <begin position="205"/>
        <end position="223"/>
    </location>
</feature>
<feature type="transmembrane region" description="Helical" evidence="1">
    <location>
        <begin position="31"/>
        <end position="50"/>
    </location>
</feature>
<evidence type="ECO:0000313" key="3">
    <source>
        <dbReference type="Proteomes" id="UP001500575"/>
    </source>
</evidence>
<evidence type="ECO:0000256" key="1">
    <source>
        <dbReference type="SAM" id="Phobius"/>
    </source>
</evidence>
<keyword evidence="3" id="KW-1185">Reference proteome</keyword>
<name>A0ABN2YY64_9ACTN</name>
<keyword evidence="1" id="KW-0812">Transmembrane</keyword>
<organism evidence="2 3">
    <name type="scientific">Nocardioides bigeumensis</name>
    <dbReference type="NCBI Taxonomy" id="433657"/>
    <lineage>
        <taxon>Bacteria</taxon>
        <taxon>Bacillati</taxon>
        <taxon>Actinomycetota</taxon>
        <taxon>Actinomycetes</taxon>
        <taxon>Propionibacteriales</taxon>
        <taxon>Nocardioidaceae</taxon>
        <taxon>Nocardioides</taxon>
    </lineage>
</organism>
<proteinExistence type="predicted"/>
<keyword evidence="1" id="KW-0472">Membrane</keyword>
<dbReference type="RefSeq" id="WP_344305527.1">
    <property type="nucleotide sequence ID" value="NZ_BAAAQQ010000014.1"/>
</dbReference>